<evidence type="ECO:0000256" key="1">
    <source>
        <dbReference type="ARBA" id="ARBA00001920"/>
    </source>
</evidence>
<dbReference type="PANTHER" id="PTHR43070">
    <property type="match status" value="1"/>
</dbReference>
<keyword evidence="12" id="KW-0791">Threonine biosynthesis</keyword>
<feature type="domain" description="Homoserine dehydrogenase catalytic" evidence="28">
    <location>
        <begin position="613"/>
        <end position="808"/>
    </location>
</feature>
<dbReference type="Pfam" id="PF00696">
    <property type="entry name" value="AA_kinase"/>
    <property type="match status" value="1"/>
</dbReference>
<keyword evidence="32" id="KW-1185">Reference proteome</keyword>
<evidence type="ECO:0000256" key="2">
    <source>
        <dbReference type="ARBA" id="ARBA00004766"/>
    </source>
</evidence>
<evidence type="ECO:0000256" key="20">
    <source>
        <dbReference type="ARBA" id="ARBA00023053"/>
    </source>
</evidence>
<feature type="domain" description="Aspartate/homoserine dehydrogenase NAD-binding" evidence="29">
    <location>
        <begin position="470"/>
        <end position="605"/>
    </location>
</feature>
<evidence type="ECO:0000313" key="32">
    <source>
        <dbReference type="Proteomes" id="UP000187464"/>
    </source>
</evidence>
<keyword evidence="20" id="KW-0915">Sodium</keyword>
<keyword evidence="11 31" id="KW-0808">Transferase</keyword>
<dbReference type="PIRSF" id="PIRSF000727">
    <property type="entry name" value="ThrA"/>
    <property type="match status" value="1"/>
</dbReference>
<organism evidence="31 32">
    <name type="scientific">Proteiniphilum saccharofermentans</name>
    <dbReference type="NCBI Taxonomy" id="1642647"/>
    <lineage>
        <taxon>Bacteria</taxon>
        <taxon>Pseudomonadati</taxon>
        <taxon>Bacteroidota</taxon>
        <taxon>Bacteroidia</taxon>
        <taxon>Bacteroidales</taxon>
        <taxon>Dysgonomonadaceae</taxon>
        <taxon>Proteiniphilum</taxon>
    </lineage>
</organism>
<evidence type="ECO:0000256" key="21">
    <source>
        <dbReference type="ARBA" id="ARBA00023167"/>
    </source>
</evidence>
<evidence type="ECO:0000256" key="26">
    <source>
        <dbReference type="ARBA" id="ARBA00049031"/>
    </source>
</evidence>
<dbReference type="UniPathway" id="UPA00034">
    <property type="reaction ID" value="UER00015"/>
</dbReference>
<dbReference type="GO" id="GO:0050661">
    <property type="term" value="F:NADP binding"/>
    <property type="evidence" value="ECO:0007669"/>
    <property type="project" value="InterPro"/>
</dbReference>
<feature type="domain" description="Aspartate/glutamate/uridylate kinase" evidence="27">
    <location>
        <begin position="2"/>
        <end position="280"/>
    </location>
</feature>
<evidence type="ECO:0000256" key="8">
    <source>
        <dbReference type="ARBA" id="ARBA00010046"/>
    </source>
</evidence>
<dbReference type="SUPFAM" id="SSF55021">
    <property type="entry name" value="ACT-like"/>
    <property type="match status" value="2"/>
</dbReference>
<dbReference type="SUPFAM" id="SSF55347">
    <property type="entry name" value="Glyceraldehyde-3-phosphate dehydrogenase-like, C-terminal domain"/>
    <property type="match status" value="1"/>
</dbReference>
<dbReference type="SUPFAM" id="SSF53633">
    <property type="entry name" value="Carbamate kinase-like"/>
    <property type="match status" value="1"/>
</dbReference>
<dbReference type="SUPFAM" id="SSF51735">
    <property type="entry name" value="NAD(P)-binding Rossmann-fold domains"/>
    <property type="match status" value="1"/>
</dbReference>
<dbReference type="EMBL" id="LT605205">
    <property type="protein sequence ID" value="SCD18914.1"/>
    <property type="molecule type" value="Genomic_DNA"/>
</dbReference>
<evidence type="ECO:0000256" key="17">
    <source>
        <dbReference type="ARBA" id="ARBA00022857"/>
    </source>
</evidence>
<dbReference type="InterPro" id="IPR018042">
    <property type="entry name" value="Aspartate_kinase_CS"/>
</dbReference>
<dbReference type="InterPro" id="IPR054352">
    <property type="entry name" value="ACT_Aspartokinase"/>
</dbReference>
<evidence type="ECO:0000256" key="18">
    <source>
        <dbReference type="ARBA" id="ARBA00023002"/>
    </source>
</evidence>
<evidence type="ECO:0000256" key="15">
    <source>
        <dbReference type="ARBA" id="ARBA00022777"/>
    </source>
</evidence>
<evidence type="ECO:0000256" key="3">
    <source>
        <dbReference type="ARBA" id="ARBA00004986"/>
    </source>
</evidence>
<evidence type="ECO:0000256" key="12">
    <source>
        <dbReference type="ARBA" id="ARBA00022697"/>
    </source>
</evidence>
<keyword evidence="13" id="KW-0479">Metal-binding</keyword>
<dbReference type="Gene3D" id="3.30.360.10">
    <property type="entry name" value="Dihydrodipicolinate Reductase, domain 2"/>
    <property type="match status" value="1"/>
</dbReference>
<dbReference type="Pfam" id="PF03447">
    <property type="entry name" value="NAD_binding_3"/>
    <property type="match status" value="1"/>
</dbReference>
<evidence type="ECO:0000256" key="22">
    <source>
        <dbReference type="ARBA" id="ARBA00023268"/>
    </source>
</evidence>
<dbReference type="Proteomes" id="UP000187464">
    <property type="component" value="Chromosome I"/>
</dbReference>
<comment type="similarity">
    <text evidence="8">In the N-terminal section; belongs to the aspartokinase family.</text>
</comment>
<dbReference type="InterPro" id="IPR001048">
    <property type="entry name" value="Asp/Glu/Uridylate_kinase"/>
</dbReference>
<feature type="domain" description="Aspartokinase ACT" evidence="30">
    <location>
        <begin position="315"/>
        <end position="375"/>
    </location>
</feature>
<dbReference type="CDD" id="cd04243">
    <property type="entry name" value="AAK_AK-HSDH-like"/>
    <property type="match status" value="1"/>
</dbReference>
<keyword evidence="15 31" id="KW-0418">Kinase</keyword>
<evidence type="ECO:0000259" key="29">
    <source>
        <dbReference type="Pfam" id="PF03447"/>
    </source>
</evidence>
<evidence type="ECO:0000256" key="13">
    <source>
        <dbReference type="ARBA" id="ARBA00022723"/>
    </source>
</evidence>
<comment type="pathway">
    <text evidence="4">Amino-acid biosynthesis; L-threonine biosynthesis; L-threonine from L-aspartate: step 3/5.</text>
</comment>
<comment type="function">
    <text evidence="23">Bifunctional aspartate kinase and homoserine dehydrogenase that catalyzes the first and the third steps toward the synthesis of lysine, methionine and threonine from aspartate.</text>
</comment>
<evidence type="ECO:0000256" key="10">
    <source>
        <dbReference type="ARBA" id="ARBA00022605"/>
    </source>
</evidence>
<dbReference type="InterPro" id="IPR036291">
    <property type="entry name" value="NAD(P)-bd_dom_sf"/>
</dbReference>
<keyword evidence="14" id="KW-0547">Nucleotide-binding</keyword>
<evidence type="ECO:0000259" key="27">
    <source>
        <dbReference type="Pfam" id="PF00696"/>
    </source>
</evidence>
<comment type="similarity">
    <text evidence="7">In the C-terminal section; belongs to the homoserine dehydrogenase family.</text>
</comment>
<dbReference type="InterPro" id="IPR005106">
    <property type="entry name" value="Asp/hSer_DH_NAD-bd"/>
</dbReference>
<dbReference type="GO" id="GO:0009089">
    <property type="term" value="P:lysine biosynthetic process via diaminopimelate"/>
    <property type="evidence" value="ECO:0007669"/>
    <property type="project" value="UniProtKB-UniPathway"/>
</dbReference>
<dbReference type="GO" id="GO:0004412">
    <property type="term" value="F:homoserine dehydrogenase activity"/>
    <property type="evidence" value="ECO:0007669"/>
    <property type="project" value="UniProtKB-EC"/>
</dbReference>
<dbReference type="UniPathway" id="UPA00051">
    <property type="reaction ID" value="UER00462"/>
</dbReference>
<protein>
    <submittedName>
        <fullName evidence="31">Bifunctional aspartokinase</fullName>
        <ecNumber evidence="31">2.7.2.4</ecNumber>
    </submittedName>
</protein>
<keyword evidence="22" id="KW-0511">Multifunctional enzyme</keyword>
<evidence type="ECO:0000313" key="31">
    <source>
        <dbReference type="EMBL" id="SCD18914.1"/>
    </source>
</evidence>
<evidence type="ECO:0000256" key="7">
    <source>
        <dbReference type="ARBA" id="ARBA00007952"/>
    </source>
</evidence>
<dbReference type="PANTHER" id="PTHR43070:SF3">
    <property type="entry name" value="HOMOSERINE DEHYDROGENASE"/>
    <property type="match status" value="1"/>
</dbReference>
<keyword evidence="21" id="KW-0486">Methionine biosynthesis</keyword>
<reference evidence="31 32" key="1">
    <citation type="submission" date="2016-08" db="EMBL/GenBank/DDBJ databases">
        <authorList>
            <person name="Seilhamer J.J."/>
        </authorList>
    </citation>
    <scope>NUCLEOTIDE SEQUENCE [LARGE SCALE GENOMIC DNA]</scope>
    <source>
        <strain evidence="31">M3/6</strain>
    </source>
</reference>
<dbReference type="FunFam" id="3.30.360.10:FF:000006">
    <property type="entry name" value="Bifunctional aspartokinase/homoserine dehydrogenase"/>
    <property type="match status" value="1"/>
</dbReference>
<evidence type="ECO:0000256" key="11">
    <source>
        <dbReference type="ARBA" id="ARBA00022679"/>
    </source>
</evidence>
<comment type="catalytic activity">
    <reaction evidence="24">
        <text>L-aspartate + ATP = 4-phospho-L-aspartate + ADP</text>
        <dbReference type="Rhea" id="RHEA:23776"/>
        <dbReference type="ChEBI" id="CHEBI:29991"/>
        <dbReference type="ChEBI" id="CHEBI:30616"/>
        <dbReference type="ChEBI" id="CHEBI:57535"/>
        <dbReference type="ChEBI" id="CHEBI:456216"/>
        <dbReference type="EC" id="2.7.2.4"/>
    </reaction>
    <physiologicalReaction direction="left-to-right" evidence="24">
        <dbReference type="Rhea" id="RHEA:23777"/>
    </physiologicalReaction>
</comment>
<dbReference type="InterPro" id="IPR001341">
    <property type="entry name" value="Asp_kinase"/>
</dbReference>
<dbReference type="GO" id="GO:0009086">
    <property type="term" value="P:methionine biosynthetic process"/>
    <property type="evidence" value="ECO:0007669"/>
    <property type="project" value="UniProtKB-KW"/>
</dbReference>
<dbReference type="NCBIfam" id="TIGR00657">
    <property type="entry name" value="asp_kinases"/>
    <property type="match status" value="1"/>
</dbReference>
<comment type="pathway">
    <text evidence="2">Amino-acid biosynthesis; L-lysine biosynthesis via DAP pathway; (S)-tetrahydrodipicolinate from L-aspartate: step 1/4.</text>
</comment>
<evidence type="ECO:0000256" key="6">
    <source>
        <dbReference type="ARBA" id="ARBA00005139"/>
    </source>
</evidence>
<dbReference type="UniPathway" id="UPA00050">
    <property type="reaction ID" value="UER00063"/>
</dbReference>
<dbReference type="KEGG" id="psac:PSM36_0078"/>
<keyword evidence="19" id="KW-0520">NAD</keyword>
<keyword evidence="10" id="KW-0028">Amino-acid biosynthesis</keyword>
<comment type="pathway">
    <text evidence="6">Amino-acid biosynthesis; L-threonine biosynthesis; L-threonine from L-aspartate: step 1/5.</text>
</comment>
<dbReference type="NCBIfam" id="NF006959">
    <property type="entry name" value="PRK09436.1"/>
    <property type="match status" value="1"/>
</dbReference>
<dbReference type="Gene3D" id="3.40.50.720">
    <property type="entry name" value="NAD(P)-binding Rossmann-like Domain"/>
    <property type="match status" value="1"/>
</dbReference>
<dbReference type="InterPro" id="IPR042199">
    <property type="entry name" value="AsparK_Bifunc_asparK/hSer_DH"/>
</dbReference>
<name>A0A1R3T5T1_9BACT</name>
<evidence type="ECO:0000256" key="24">
    <source>
        <dbReference type="ARBA" id="ARBA00048561"/>
    </source>
</evidence>
<evidence type="ECO:0000256" key="19">
    <source>
        <dbReference type="ARBA" id="ARBA00023027"/>
    </source>
</evidence>
<sequence>MKVMKFGGTSVGEPDSLQRVKKIIEKEREPVIVIVSALGGVTDRLLLAANFALNGNPGYKTLIEEIILRHEELIEKMISSPDDKEELKQKTGHLFEELRNILQGVFLIGDLSQKTSDKIVSYGERFSSLIISKIIDMAQLYDATKFIKTDKQFHNHIPDLARSNELIRKTFSEMPPPRVAVVPGFISSSNDNNDITNLGRGGSDYTAAIIAAAMNASVLEIWTDVDGFMTADPKIINSAYVIEELSFTEAIELSNFGAKVIYPPTIFPVYHKNIPIRVKNTFHPETEGTLIKNIEPSRNGKIIKGISSINDTALITIQGLGMVGVIGVNKRIFSALADNGVSVFIVSQASSENSSSIGVRSQDALLSQQVLRKEFAHEIGMGSINDIIVEYDLATIAIVGQNMKHVPGIAGKFFGALGRNGISIVALAQGGGETNISCVIAKSDLKKSLNVIHDSFFLSPYQELNLFIVGTGTVGGNLLEQIKQQQSTLKEQNKLRINIVGIANGRKALFTREGIPLDGYFDNLMANGVQSSPERIREEIIKMNIFNSVFVDCTASPDIAKLYGELMAKNISVVTANKIAASSDYESYRYLKETARKTGVKFLFETNVGAGLPIINTMNSLTNSGDKIVKLEAVLSGTLNFIFNTLSEDIPFSKAIRMAVEAQFAEPDPRIDLSGLDVTRKLVILSREAGANVNQSDVKKNLFIPQKYFDGSLEEFWKTIPEMDTSFEARRQELAKEGKRLRFVASYDNGNCEVGLREVEQGHPFYDLEGSNNIIMITTERYNEYPMVIKGYGAGAGVTAAGVFSDIISIANIR</sequence>
<comment type="catalytic activity">
    <reaction evidence="25">
        <text>L-homoserine + NADP(+) = L-aspartate 4-semialdehyde + NADPH + H(+)</text>
        <dbReference type="Rhea" id="RHEA:15761"/>
        <dbReference type="ChEBI" id="CHEBI:15378"/>
        <dbReference type="ChEBI" id="CHEBI:57476"/>
        <dbReference type="ChEBI" id="CHEBI:57783"/>
        <dbReference type="ChEBI" id="CHEBI:58349"/>
        <dbReference type="ChEBI" id="CHEBI:537519"/>
        <dbReference type="EC" id="1.1.1.3"/>
    </reaction>
    <physiologicalReaction direction="right-to-left" evidence="25">
        <dbReference type="Rhea" id="RHEA:15763"/>
    </physiologicalReaction>
</comment>
<dbReference type="RefSeq" id="WP_076928307.1">
    <property type="nucleotide sequence ID" value="NZ_LT605205.1"/>
</dbReference>
<comment type="pathway">
    <text evidence="3">Amino-acid biosynthesis; L-methionine biosynthesis via de novo pathway; L-homoserine from L-aspartate: step 1/3.</text>
</comment>
<feature type="domain" description="Aspartokinase ACT" evidence="30">
    <location>
        <begin position="396"/>
        <end position="456"/>
    </location>
</feature>
<evidence type="ECO:0000259" key="30">
    <source>
        <dbReference type="Pfam" id="PF22468"/>
    </source>
</evidence>
<keyword evidence="17" id="KW-0521">NADP</keyword>
<accession>A0A1R3T5T1</accession>
<gene>
    <name evidence="31" type="primary">thrA</name>
    <name evidence="31" type="ORF">PSM36_0078</name>
</gene>
<evidence type="ECO:0000259" key="28">
    <source>
        <dbReference type="Pfam" id="PF00742"/>
    </source>
</evidence>
<dbReference type="InterPro" id="IPR036393">
    <property type="entry name" value="AceGlu_kinase-like_sf"/>
</dbReference>
<dbReference type="PROSITE" id="PS00324">
    <property type="entry name" value="ASPARTOKINASE"/>
    <property type="match status" value="1"/>
</dbReference>
<dbReference type="InterPro" id="IPR049638">
    <property type="entry name" value="AK-HD"/>
</dbReference>
<dbReference type="InterPro" id="IPR045865">
    <property type="entry name" value="ACT-like_dom_sf"/>
</dbReference>
<dbReference type="InterPro" id="IPR011147">
    <property type="entry name" value="Bifunc_Aspkin/hSer_DH"/>
</dbReference>
<evidence type="ECO:0000256" key="25">
    <source>
        <dbReference type="ARBA" id="ARBA00048841"/>
    </source>
</evidence>
<proteinExistence type="inferred from homology"/>
<dbReference type="STRING" id="1642647.PSM36_0078"/>
<dbReference type="GO" id="GO:0046872">
    <property type="term" value="F:metal ion binding"/>
    <property type="evidence" value="ECO:0007669"/>
    <property type="project" value="UniProtKB-KW"/>
</dbReference>
<dbReference type="InterPro" id="IPR001342">
    <property type="entry name" value="HDH_cat"/>
</dbReference>
<comment type="subunit">
    <text evidence="9">Homotetramer.</text>
</comment>
<evidence type="ECO:0000256" key="5">
    <source>
        <dbReference type="ARBA" id="ARBA00005062"/>
    </source>
</evidence>
<evidence type="ECO:0000256" key="4">
    <source>
        <dbReference type="ARBA" id="ARBA00005056"/>
    </source>
</evidence>
<dbReference type="Pfam" id="PF00742">
    <property type="entry name" value="Homoserine_dh"/>
    <property type="match status" value="1"/>
</dbReference>
<evidence type="ECO:0000256" key="23">
    <source>
        <dbReference type="ARBA" id="ARBA00044938"/>
    </source>
</evidence>
<dbReference type="GO" id="GO:0005524">
    <property type="term" value="F:ATP binding"/>
    <property type="evidence" value="ECO:0007669"/>
    <property type="project" value="UniProtKB-KW"/>
</dbReference>
<dbReference type="GO" id="GO:0009088">
    <property type="term" value="P:threonine biosynthetic process"/>
    <property type="evidence" value="ECO:0007669"/>
    <property type="project" value="UniProtKB-UniPathway"/>
</dbReference>
<dbReference type="GO" id="GO:0004072">
    <property type="term" value="F:aspartate kinase activity"/>
    <property type="evidence" value="ECO:0007669"/>
    <property type="project" value="UniProtKB-EC"/>
</dbReference>
<dbReference type="AlphaFoldDB" id="A0A1R3T5T1"/>
<dbReference type="GO" id="GO:0009090">
    <property type="term" value="P:homoserine biosynthetic process"/>
    <property type="evidence" value="ECO:0007669"/>
    <property type="project" value="UniProtKB-ARBA"/>
</dbReference>
<evidence type="ECO:0000256" key="16">
    <source>
        <dbReference type="ARBA" id="ARBA00022840"/>
    </source>
</evidence>
<dbReference type="Gene3D" id="1.20.120.1320">
    <property type="entry name" value="Aspartokinase, catalytic domain"/>
    <property type="match status" value="1"/>
</dbReference>
<comment type="catalytic activity">
    <reaction evidence="26">
        <text>L-homoserine + NAD(+) = L-aspartate 4-semialdehyde + NADH + H(+)</text>
        <dbReference type="Rhea" id="RHEA:15757"/>
        <dbReference type="ChEBI" id="CHEBI:15378"/>
        <dbReference type="ChEBI" id="CHEBI:57476"/>
        <dbReference type="ChEBI" id="CHEBI:57540"/>
        <dbReference type="ChEBI" id="CHEBI:57945"/>
        <dbReference type="ChEBI" id="CHEBI:537519"/>
        <dbReference type="EC" id="1.1.1.3"/>
    </reaction>
    <physiologicalReaction direction="right-to-left" evidence="26">
        <dbReference type="Rhea" id="RHEA:15759"/>
    </physiologicalReaction>
</comment>
<dbReference type="FunFam" id="3.30.2130.10:FF:000001">
    <property type="entry name" value="Bifunctional aspartokinase/homoserine dehydrogenase"/>
    <property type="match status" value="1"/>
</dbReference>
<dbReference type="Gene3D" id="3.40.1160.10">
    <property type="entry name" value="Acetylglutamate kinase-like"/>
    <property type="match status" value="1"/>
</dbReference>
<evidence type="ECO:0000256" key="9">
    <source>
        <dbReference type="ARBA" id="ARBA00011881"/>
    </source>
</evidence>
<comment type="pathway">
    <text evidence="5">Amino-acid biosynthesis; L-methionine biosynthesis via de novo pathway; L-homoserine from L-aspartate: step 3/3.</text>
</comment>
<dbReference type="Gene3D" id="3.30.2130.10">
    <property type="entry name" value="VC0802-like"/>
    <property type="match status" value="1"/>
</dbReference>
<keyword evidence="18" id="KW-0560">Oxidoreductase</keyword>
<dbReference type="EC" id="2.7.2.4" evidence="31"/>
<evidence type="ECO:0000256" key="14">
    <source>
        <dbReference type="ARBA" id="ARBA00022741"/>
    </source>
</evidence>
<dbReference type="Pfam" id="PF22468">
    <property type="entry name" value="ACT_9"/>
    <property type="match status" value="2"/>
</dbReference>
<keyword evidence="16" id="KW-0067">ATP-binding</keyword>
<comment type="cofactor">
    <cofactor evidence="1">
        <name>a metal cation</name>
        <dbReference type="ChEBI" id="CHEBI:25213"/>
    </cofactor>
</comment>